<comment type="caution">
    <text evidence="1">The sequence shown here is derived from an EMBL/GenBank/DDBJ whole genome shotgun (WGS) entry which is preliminary data.</text>
</comment>
<proteinExistence type="predicted"/>
<evidence type="ECO:0000313" key="2">
    <source>
        <dbReference type="Proteomes" id="UP000017668"/>
    </source>
</evidence>
<gene>
    <name evidence="1" type="ORF">C241_04488</name>
</gene>
<accession>A0ABP2RWT7</accession>
<evidence type="ECO:0008006" key="3">
    <source>
        <dbReference type="Google" id="ProtNLM"/>
    </source>
</evidence>
<name>A0ABP2RWT7_RHILU</name>
<dbReference type="Proteomes" id="UP000017668">
    <property type="component" value="Unassembled WGS sequence"/>
</dbReference>
<evidence type="ECO:0000313" key="1">
    <source>
        <dbReference type="EMBL" id="EKJ96904.1"/>
    </source>
</evidence>
<dbReference type="EMBL" id="AMQQ01000007">
    <property type="protein sequence ID" value="EKJ96904.1"/>
    <property type="molecule type" value="Genomic_DNA"/>
</dbReference>
<keyword evidence="2" id="KW-1185">Reference proteome</keyword>
<protein>
    <recommendedName>
        <fullName evidence="3">Terminase small subunit</fullName>
    </recommendedName>
</protein>
<reference evidence="1 2" key="1">
    <citation type="journal article" date="2013" name="Genome Announc.">
        <title>Genome Sequence of Rhizobium lupini HPC(L) Isolated from Saline Desert Soil, Kutch (Gujarat).</title>
        <authorList>
            <person name="Agarwal L."/>
            <person name="Purohit H.J."/>
        </authorList>
    </citation>
    <scope>NUCLEOTIDE SEQUENCE [LARGE SCALE GENOMIC DNA]</scope>
    <source>
        <strain evidence="2">HPC(L)</strain>
    </source>
</reference>
<dbReference type="RefSeq" id="WP_006697673.1">
    <property type="nucleotide sequence ID" value="NZ_AMQQ01000007.1"/>
</dbReference>
<organism evidence="1 2">
    <name type="scientific">Bradyrhizobium lupini HPC(L)</name>
    <dbReference type="NCBI Taxonomy" id="1229491"/>
    <lineage>
        <taxon>Bacteria</taxon>
        <taxon>Pseudomonadati</taxon>
        <taxon>Pseudomonadota</taxon>
        <taxon>Alphaproteobacteria</taxon>
        <taxon>Hyphomicrobiales</taxon>
        <taxon>Nitrobacteraceae</taxon>
        <taxon>Bradyrhizobium</taxon>
    </lineage>
</organism>
<sequence>MNTSENPSATPAVTSFATDRDRLQITQNASHLARRLSDELRGGKRANPNVTRAVAVADHLNARLLEIQQLWPHLQNQKGQPTERPDVLQSDDLPTIIGAASSDARYVQRLTAGGMGMAVNVVEPLRVLGELRRKLDFIQDRWPELQTDDHASDRLTRDDKILQQLVASGEVTL</sequence>